<evidence type="ECO:0000313" key="3">
    <source>
        <dbReference type="EMBL" id="WWD09007.1"/>
    </source>
</evidence>
<reference evidence="3 4" key="1">
    <citation type="submission" date="2024-01" db="EMBL/GenBank/DDBJ databases">
        <title>Comparative genomics of Cryptococcus and Kwoniella reveals pathogenesis evolution and contrasting modes of karyotype evolution via chromosome fusion or intercentromeric recombination.</title>
        <authorList>
            <person name="Coelho M.A."/>
            <person name="David-Palma M."/>
            <person name="Shea T."/>
            <person name="Bowers K."/>
            <person name="McGinley-Smith S."/>
            <person name="Mohammad A.W."/>
            <person name="Gnirke A."/>
            <person name="Yurkov A.M."/>
            <person name="Nowrousian M."/>
            <person name="Sun S."/>
            <person name="Cuomo C.A."/>
            <person name="Heitman J."/>
        </authorList>
    </citation>
    <scope>NUCLEOTIDE SEQUENCE [LARGE SCALE GENOMIC DNA]</scope>
    <source>
        <strain evidence="3 4">PYCC6329</strain>
    </source>
</reference>
<dbReference type="InterPro" id="IPR001005">
    <property type="entry name" value="SANT/Myb"/>
</dbReference>
<gene>
    <name evidence="3" type="ORF">V865_007122</name>
</gene>
<dbReference type="KEGG" id="ker:91105923"/>
<dbReference type="Proteomes" id="UP001358614">
    <property type="component" value="Chromosome 2"/>
</dbReference>
<feature type="domain" description="Myb-like" evidence="2">
    <location>
        <begin position="55"/>
        <end position="107"/>
    </location>
</feature>
<evidence type="ECO:0000256" key="1">
    <source>
        <dbReference type="SAM" id="MobiDB-lite"/>
    </source>
</evidence>
<accession>A0AAX4KSY9</accession>
<dbReference type="AlphaFoldDB" id="A0AAX4KSY9"/>
<protein>
    <recommendedName>
        <fullName evidence="2">Myb-like domain-containing protein</fullName>
    </recommendedName>
</protein>
<dbReference type="EMBL" id="CP144090">
    <property type="protein sequence ID" value="WWD09007.1"/>
    <property type="molecule type" value="Genomic_DNA"/>
</dbReference>
<keyword evidence="4" id="KW-1185">Reference proteome</keyword>
<dbReference type="GeneID" id="91105923"/>
<dbReference type="PROSITE" id="PS50090">
    <property type="entry name" value="MYB_LIKE"/>
    <property type="match status" value="1"/>
</dbReference>
<evidence type="ECO:0000259" key="2">
    <source>
        <dbReference type="PROSITE" id="PS50090"/>
    </source>
</evidence>
<evidence type="ECO:0000313" key="4">
    <source>
        <dbReference type="Proteomes" id="UP001358614"/>
    </source>
</evidence>
<dbReference type="CDD" id="cd00167">
    <property type="entry name" value="SANT"/>
    <property type="match status" value="1"/>
</dbReference>
<feature type="region of interest" description="Disordered" evidence="1">
    <location>
        <begin position="1"/>
        <end position="38"/>
    </location>
</feature>
<dbReference type="Gene3D" id="1.10.10.60">
    <property type="entry name" value="Homeodomain-like"/>
    <property type="match status" value="1"/>
</dbReference>
<dbReference type="SUPFAM" id="SSF46689">
    <property type="entry name" value="Homeodomain-like"/>
    <property type="match status" value="1"/>
</dbReference>
<dbReference type="InterPro" id="IPR009057">
    <property type="entry name" value="Homeodomain-like_sf"/>
</dbReference>
<name>A0AAX4KSY9_9TREE</name>
<dbReference type="RefSeq" id="XP_066086974.1">
    <property type="nucleotide sequence ID" value="XM_066230877.1"/>
</dbReference>
<dbReference type="Pfam" id="PF13921">
    <property type="entry name" value="Myb_DNA-bind_6"/>
    <property type="match status" value="1"/>
</dbReference>
<organism evidence="3 4">
    <name type="scientific">Kwoniella europaea PYCC6329</name>
    <dbReference type="NCBI Taxonomy" id="1423913"/>
    <lineage>
        <taxon>Eukaryota</taxon>
        <taxon>Fungi</taxon>
        <taxon>Dikarya</taxon>
        <taxon>Basidiomycota</taxon>
        <taxon>Agaricomycotina</taxon>
        <taxon>Tremellomycetes</taxon>
        <taxon>Tremellales</taxon>
        <taxon>Cryptococcaceae</taxon>
        <taxon>Kwoniella</taxon>
    </lineage>
</organism>
<proteinExistence type="predicted"/>
<sequence>MPVKREYSPDSDQLLSDADIKPSITHTPTKNSKFKADVNTPTKSIAKKPKVQLNTPGRKMGSWSGEELKLLYFIVCPKKTGINWNEVASQMEGRDAKSCNNKWARIQSKILQAIEDMGE</sequence>